<dbReference type="EMBL" id="CP159837">
    <property type="protein sequence ID" value="XCM35815.1"/>
    <property type="molecule type" value="Genomic_DNA"/>
</dbReference>
<name>A0AAU8JAK5_9CYAN</name>
<protein>
    <submittedName>
        <fullName evidence="1">Uncharacterized protein</fullName>
    </submittedName>
</protein>
<dbReference type="RefSeq" id="WP_054470173.1">
    <property type="nucleotide sequence ID" value="NZ_CP159837.1"/>
</dbReference>
<dbReference type="AlphaFoldDB" id="A0AAU8JAK5"/>
<sequence length="139" mass="15693">MCVLYGLSPTEIASAQNLYKPFTADGETVYPLTDRENNPYAALVIGEFTNFGASTKTGYRVISPVPLPNLWNDLQIFKPMLPTYTPRQNIKPKSIADGFNQKFGGQMESYGCPVYQKYAFRHLYNQLLEVAYPPLFGHD</sequence>
<evidence type="ECO:0000313" key="1">
    <source>
        <dbReference type="EMBL" id="XCM35815.1"/>
    </source>
</evidence>
<organism evidence="1">
    <name type="scientific">Planktothricoides raciborskii GIHE-MW2</name>
    <dbReference type="NCBI Taxonomy" id="2792601"/>
    <lineage>
        <taxon>Bacteria</taxon>
        <taxon>Bacillati</taxon>
        <taxon>Cyanobacteriota</taxon>
        <taxon>Cyanophyceae</taxon>
        <taxon>Oscillatoriophycideae</taxon>
        <taxon>Oscillatoriales</taxon>
        <taxon>Oscillatoriaceae</taxon>
        <taxon>Planktothricoides</taxon>
    </lineage>
</organism>
<proteinExistence type="predicted"/>
<gene>
    <name evidence="1" type="ORF">ABWT76_004523</name>
</gene>
<reference evidence="1" key="1">
    <citation type="submission" date="2024-07" db="EMBL/GenBank/DDBJ databases">
        <authorList>
            <person name="Kim Y.J."/>
            <person name="Jeong J.Y."/>
        </authorList>
    </citation>
    <scope>NUCLEOTIDE SEQUENCE</scope>
    <source>
        <strain evidence="1">GIHE-MW2</strain>
    </source>
</reference>
<accession>A0AAU8JAK5</accession>